<dbReference type="InterPro" id="IPR043128">
    <property type="entry name" value="Rev_trsase/Diguanyl_cyclase"/>
</dbReference>
<dbReference type="NCBIfam" id="TIGR02577">
    <property type="entry name" value="cas_TM1794_Cmr2"/>
    <property type="match status" value="1"/>
</dbReference>
<dbReference type="GO" id="GO:0000166">
    <property type="term" value="F:nucleotide binding"/>
    <property type="evidence" value="ECO:0007669"/>
    <property type="project" value="UniProtKB-KW"/>
</dbReference>
<organism evidence="4 5">
    <name type="scientific">Acidianus ambivalens</name>
    <name type="common">Desulfurolobus ambivalens</name>
    <dbReference type="NCBI Taxonomy" id="2283"/>
    <lineage>
        <taxon>Archaea</taxon>
        <taxon>Thermoproteota</taxon>
        <taxon>Thermoprotei</taxon>
        <taxon>Sulfolobales</taxon>
        <taxon>Sulfolobaceae</taxon>
        <taxon>Acidianus</taxon>
    </lineage>
</organism>
<evidence type="ECO:0000256" key="1">
    <source>
        <dbReference type="ARBA" id="ARBA00022741"/>
    </source>
</evidence>
<keyword evidence="1" id="KW-0547">Nucleotide-binding</keyword>
<protein>
    <submittedName>
        <fullName evidence="4">Type III-B CRISPR-associated protein Cas10/Cmr2</fullName>
    </submittedName>
</protein>
<dbReference type="GO" id="GO:0051607">
    <property type="term" value="P:defense response to virus"/>
    <property type="evidence" value="ECO:0007669"/>
    <property type="project" value="UniProtKB-KW"/>
</dbReference>
<dbReference type="Gene3D" id="3.30.70.270">
    <property type="match status" value="1"/>
</dbReference>
<gene>
    <name evidence="4" type="primary">cas10</name>
    <name evidence="4" type="ORF">GFB69_13355</name>
</gene>
<dbReference type="InterPro" id="IPR054767">
    <property type="entry name" value="Cas10-Cmr2_palm2"/>
</dbReference>
<dbReference type="InterPro" id="IPR013407">
    <property type="entry name" value="CRISPR-assoc_prot_Cmr2"/>
</dbReference>
<dbReference type="EMBL" id="WHYS01000029">
    <property type="protein sequence ID" value="MQL56645.1"/>
    <property type="molecule type" value="Genomic_DNA"/>
</dbReference>
<feature type="non-terminal residue" evidence="4">
    <location>
        <position position="1"/>
    </location>
</feature>
<dbReference type="Proteomes" id="UP000474054">
    <property type="component" value="Unassembled WGS sequence"/>
</dbReference>
<proteinExistence type="predicted"/>
<feature type="non-terminal residue" evidence="4">
    <location>
        <position position="225"/>
    </location>
</feature>
<comment type="caution">
    <text evidence="4">The sequence shown here is derived from an EMBL/GenBank/DDBJ whole genome shotgun (WGS) entry which is preliminary data.</text>
</comment>
<keyword evidence="2" id="KW-0051">Antiviral defense</keyword>
<evidence type="ECO:0000313" key="4">
    <source>
        <dbReference type="EMBL" id="MQL56645.1"/>
    </source>
</evidence>
<sequence>AGLKVFMSTDDIAYSYYKEVINPQVRDAEDCKKFEEFLNSEETNVYATFGDPTTARRIINKCSLLPDKSLSFLSKEYGVNNVTKNFVNAIKGYRDSYAIIKADADDMTELARAEIKAERYKGIAKEIVNNNTKGSKRKSDKCAKKLVEDSYEFAHKLAEAINNGYILMSPTYRVALSTAMMLTILRDIKTVEVENHGQIIYAGGDDVVALVSVDRLIDTLVGLET</sequence>
<accession>A0A6G1T6Z6</accession>
<reference evidence="4 5" key="1">
    <citation type="submission" date="2019-10" db="EMBL/GenBank/DDBJ databases">
        <title>Comparative genomics of sulfur disproportionating microorganisms.</title>
        <authorList>
            <person name="Ward L.M."/>
            <person name="Bertran E."/>
            <person name="Johnston D."/>
        </authorList>
    </citation>
    <scope>NUCLEOTIDE SEQUENCE [LARGE SCALE GENOMIC DNA]</scope>
    <source>
        <strain evidence="4 5">DSM 3772</strain>
    </source>
</reference>
<evidence type="ECO:0000313" key="5">
    <source>
        <dbReference type="Proteomes" id="UP000474054"/>
    </source>
</evidence>
<dbReference type="RefSeq" id="WP_152943659.1">
    <property type="nucleotide sequence ID" value="NZ_WHYS01000029.1"/>
</dbReference>
<dbReference type="AlphaFoldDB" id="A0A6G1T6Z6"/>
<feature type="domain" description="Cas10/Cmr2 second palm" evidence="3">
    <location>
        <begin position="97"/>
        <end position="223"/>
    </location>
</feature>
<dbReference type="Pfam" id="PF22335">
    <property type="entry name" value="Cas10-Cmr2_palm2"/>
    <property type="match status" value="1"/>
</dbReference>
<name>A0A6G1T6Z6_ACIAM</name>
<evidence type="ECO:0000256" key="2">
    <source>
        <dbReference type="ARBA" id="ARBA00023118"/>
    </source>
</evidence>
<evidence type="ECO:0000259" key="3">
    <source>
        <dbReference type="Pfam" id="PF22335"/>
    </source>
</evidence>